<reference evidence="12 13" key="1">
    <citation type="journal article" date="2019" name="Int. J. Syst. Evol. Microbiol.">
        <title>The Global Catalogue of Microorganisms (GCM) 10K type strain sequencing project: providing services to taxonomists for standard genome sequencing and annotation.</title>
        <authorList>
            <consortium name="The Broad Institute Genomics Platform"/>
            <consortium name="The Broad Institute Genome Sequencing Center for Infectious Disease"/>
            <person name="Wu L."/>
            <person name="Ma J."/>
        </authorList>
    </citation>
    <scope>NUCLEOTIDE SEQUENCE [LARGE SCALE GENOMIC DNA]</scope>
    <source>
        <strain evidence="12 13">JCM 16022</strain>
    </source>
</reference>
<evidence type="ECO:0000256" key="11">
    <source>
        <dbReference type="SAM" id="MobiDB-lite"/>
    </source>
</evidence>
<feature type="transmembrane region" description="Helical" evidence="10">
    <location>
        <begin position="89"/>
        <end position="112"/>
    </location>
</feature>
<keyword evidence="10" id="KW-0479">Metal-binding</keyword>
<proteinExistence type="inferred from homology"/>
<feature type="transmembrane region" description="Helical" evidence="10">
    <location>
        <begin position="153"/>
        <end position="184"/>
    </location>
</feature>
<evidence type="ECO:0000256" key="7">
    <source>
        <dbReference type="ARBA" id="ARBA00035120"/>
    </source>
</evidence>
<dbReference type="Proteomes" id="UP001501771">
    <property type="component" value="Unassembled WGS sequence"/>
</dbReference>
<sequence>MSHRWETMPDELPATGSTHVSPDAGPLGRRPVEPGHGPVDPDADLREPRQRREWTAHRWVLPTIAVGGMLGASARHGLELAWPVQAGEIPWATFMTNLGGCALIGLLMVYVVELGAGHPLLRPFVGVGVLGGFTTFSTYAVQTTDLTDAREPALALVYLFGTVAGALVAVMLGIFLGRTVLVLLRRAARRSRAGARRGR</sequence>
<feature type="transmembrane region" description="Helical" evidence="10">
    <location>
        <begin position="59"/>
        <end position="77"/>
    </location>
</feature>
<comment type="catalytic activity">
    <reaction evidence="8">
        <text>fluoride(in) = fluoride(out)</text>
        <dbReference type="Rhea" id="RHEA:76159"/>
        <dbReference type="ChEBI" id="CHEBI:17051"/>
    </reaction>
    <physiologicalReaction direction="left-to-right" evidence="8">
        <dbReference type="Rhea" id="RHEA:76160"/>
    </physiologicalReaction>
</comment>
<keyword evidence="13" id="KW-1185">Reference proteome</keyword>
<evidence type="ECO:0000256" key="4">
    <source>
        <dbReference type="ARBA" id="ARBA00022989"/>
    </source>
</evidence>
<evidence type="ECO:0000256" key="2">
    <source>
        <dbReference type="ARBA" id="ARBA00022475"/>
    </source>
</evidence>
<keyword evidence="3 10" id="KW-0812">Transmembrane</keyword>
<evidence type="ECO:0000313" key="12">
    <source>
        <dbReference type="EMBL" id="GAA2155708.1"/>
    </source>
</evidence>
<evidence type="ECO:0000256" key="8">
    <source>
        <dbReference type="ARBA" id="ARBA00035585"/>
    </source>
</evidence>
<keyword evidence="4 10" id="KW-1133">Transmembrane helix</keyword>
<dbReference type="HAMAP" id="MF_00454">
    <property type="entry name" value="FluC"/>
    <property type="match status" value="1"/>
</dbReference>
<comment type="similarity">
    <text evidence="7 10">Belongs to the fluoride channel Fluc/FEX (TC 1.A.43) family.</text>
</comment>
<gene>
    <name evidence="10" type="primary">fluC</name>
    <name evidence="10" type="synonym">crcB</name>
    <name evidence="12" type="ORF">GCM10009844_43170</name>
</gene>
<organism evidence="12 13">
    <name type="scientific">Nocardioides koreensis</name>
    <dbReference type="NCBI Taxonomy" id="433651"/>
    <lineage>
        <taxon>Bacteria</taxon>
        <taxon>Bacillati</taxon>
        <taxon>Actinomycetota</taxon>
        <taxon>Actinomycetes</taxon>
        <taxon>Propionibacteriales</taxon>
        <taxon>Nocardioidaceae</taxon>
        <taxon>Nocardioides</taxon>
    </lineage>
</organism>
<comment type="subcellular location">
    <subcellularLocation>
        <location evidence="1 10">Cell membrane</location>
        <topology evidence="1 10">Multi-pass membrane protein</topology>
    </subcellularLocation>
</comment>
<comment type="function">
    <text evidence="9 10">Fluoride-specific ion channel. Important for reducing fluoride concentration in the cell, thus reducing its toxicity.</text>
</comment>
<protein>
    <recommendedName>
        <fullName evidence="10">Fluoride-specific ion channel FluC</fullName>
    </recommendedName>
</protein>
<comment type="activity regulation">
    <text evidence="10">Na(+) is not transported, but it plays an essential structural role and its presence is essential for fluoride channel function.</text>
</comment>
<evidence type="ECO:0000313" key="13">
    <source>
        <dbReference type="Proteomes" id="UP001501771"/>
    </source>
</evidence>
<dbReference type="InterPro" id="IPR003691">
    <property type="entry name" value="FluC"/>
</dbReference>
<evidence type="ECO:0000256" key="3">
    <source>
        <dbReference type="ARBA" id="ARBA00022692"/>
    </source>
</evidence>
<comment type="caution">
    <text evidence="12">The sequence shown here is derived from an EMBL/GenBank/DDBJ whole genome shotgun (WGS) entry which is preliminary data.</text>
</comment>
<evidence type="ECO:0000256" key="1">
    <source>
        <dbReference type="ARBA" id="ARBA00004651"/>
    </source>
</evidence>
<keyword evidence="10" id="KW-0406">Ion transport</keyword>
<keyword evidence="5 10" id="KW-0472">Membrane</keyword>
<feature type="region of interest" description="Disordered" evidence="11">
    <location>
        <begin position="1"/>
        <end position="47"/>
    </location>
</feature>
<dbReference type="Pfam" id="PF02537">
    <property type="entry name" value="CRCB"/>
    <property type="match status" value="1"/>
</dbReference>
<feature type="binding site" evidence="10">
    <location>
        <position position="131"/>
    </location>
    <ligand>
        <name>Na(+)</name>
        <dbReference type="ChEBI" id="CHEBI:29101"/>
        <note>structural</note>
    </ligand>
</feature>
<accession>A0ABN3A7Y5</accession>
<evidence type="ECO:0000256" key="5">
    <source>
        <dbReference type="ARBA" id="ARBA00023136"/>
    </source>
</evidence>
<keyword evidence="10" id="KW-0915">Sodium</keyword>
<name>A0ABN3A7Y5_9ACTN</name>
<dbReference type="PANTHER" id="PTHR28259:SF1">
    <property type="entry name" value="FLUORIDE EXPORT PROTEIN 1-RELATED"/>
    <property type="match status" value="1"/>
</dbReference>
<keyword evidence="10" id="KW-0813">Transport</keyword>
<dbReference type="PANTHER" id="PTHR28259">
    <property type="entry name" value="FLUORIDE EXPORT PROTEIN 1-RELATED"/>
    <property type="match status" value="1"/>
</dbReference>
<evidence type="ECO:0000256" key="10">
    <source>
        <dbReference type="HAMAP-Rule" id="MF_00454"/>
    </source>
</evidence>
<evidence type="ECO:0000256" key="9">
    <source>
        <dbReference type="ARBA" id="ARBA00049940"/>
    </source>
</evidence>
<feature type="binding site" evidence="10">
    <location>
        <position position="134"/>
    </location>
    <ligand>
        <name>Na(+)</name>
        <dbReference type="ChEBI" id="CHEBI:29101"/>
        <note>structural</note>
    </ligand>
</feature>
<feature type="transmembrane region" description="Helical" evidence="10">
    <location>
        <begin position="124"/>
        <end position="141"/>
    </location>
</feature>
<keyword evidence="2 10" id="KW-1003">Cell membrane</keyword>
<dbReference type="EMBL" id="BAAAQR010000018">
    <property type="protein sequence ID" value="GAA2155708.1"/>
    <property type="molecule type" value="Genomic_DNA"/>
</dbReference>
<evidence type="ECO:0000256" key="6">
    <source>
        <dbReference type="ARBA" id="ARBA00023303"/>
    </source>
</evidence>
<keyword evidence="6 10" id="KW-0407">Ion channel</keyword>